<keyword evidence="3 5" id="KW-0690">Ribosome biogenesis</keyword>
<dbReference type="GO" id="GO:0005730">
    <property type="term" value="C:nucleolus"/>
    <property type="evidence" value="ECO:0007669"/>
    <property type="project" value="EnsemblFungi"/>
</dbReference>
<comment type="similarity">
    <text evidence="2 5">Belongs to the RRS1 family.</text>
</comment>
<evidence type="ECO:0000256" key="3">
    <source>
        <dbReference type="ARBA" id="ARBA00022517"/>
    </source>
</evidence>
<comment type="caution">
    <text evidence="7">The sequence shown here is derived from an EMBL/GenBank/DDBJ whole genome shotgun (WGS) entry which is preliminary data.</text>
</comment>
<dbReference type="Pfam" id="PF04939">
    <property type="entry name" value="RRS1"/>
    <property type="match status" value="1"/>
</dbReference>
<dbReference type="Proteomes" id="UP000240830">
    <property type="component" value="Unassembled WGS sequence"/>
</dbReference>
<sequence length="152" mass="16818">MSLEVTKVVPAHLDVGNLAVFDINVLDDAVTSNNKVKREAGLLALTRDNTQLLINDLFVLPTTSTDVGAVASLPPPTTVLPRGKPVPKPKEPTRWEKFAKAKGIVKRKKGSHAYDEDKQKWRPRFGAKSKKNDPMNNWITELKPGQSIPDDQ</sequence>
<dbReference type="EMBL" id="MTSL01000169">
    <property type="protein sequence ID" value="PJF17522.1"/>
    <property type="molecule type" value="Genomic_DNA"/>
</dbReference>
<dbReference type="GO" id="GO:0000447">
    <property type="term" value="P:endonucleolytic cleavage in ITS1 to separate SSU-rRNA from 5.8S rRNA and LSU-rRNA from tricistronic rRNA transcript (SSU-rRNA, 5.8S rRNA, LSU-rRNA)"/>
    <property type="evidence" value="ECO:0007669"/>
    <property type="project" value="EnsemblFungi"/>
</dbReference>
<dbReference type="GO" id="GO:0005654">
    <property type="term" value="C:nucleoplasm"/>
    <property type="evidence" value="ECO:0007669"/>
    <property type="project" value="EnsemblFungi"/>
</dbReference>
<name>A0A2H9TID6_9FUNG</name>
<protein>
    <recommendedName>
        <fullName evidence="5">Ribosome biogenesis regulatory protein</fullName>
    </recommendedName>
</protein>
<gene>
    <name evidence="7" type="ORF">PSACC_02624</name>
</gene>
<evidence type="ECO:0000256" key="1">
    <source>
        <dbReference type="ARBA" id="ARBA00004123"/>
    </source>
</evidence>
<evidence type="ECO:0000256" key="2">
    <source>
        <dbReference type="ARBA" id="ARBA00010077"/>
    </source>
</evidence>
<organism evidence="7 8">
    <name type="scientific">Paramicrosporidium saccamoebae</name>
    <dbReference type="NCBI Taxonomy" id="1246581"/>
    <lineage>
        <taxon>Eukaryota</taxon>
        <taxon>Fungi</taxon>
        <taxon>Fungi incertae sedis</taxon>
        <taxon>Cryptomycota</taxon>
        <taxon>Cryptomycota incertae sedis</taxon>
        <taxon>Paramicrosporidium</taxon>
    </lineage>
</organism>
<evidence type="ECO:0000256" key="6">
    <source>
        <dbReference type="SAM" id="MobiDB-lite"/>
    </source>
</evidence>
<evidence type="ECO:0000313" key="7">
    <source>
        <dbReference type="EMBL" id="PJF17522.1"/>
    </source>
</evidence>
<comment type="function">
    <text evidence="5">Involved in ribosomal large subunit assembly.</text>
</comment>
<dbReference type="InterPro" id="IPR007023">
    <property type="entry name" value="Ribosom_reg"/>
</dbReference>
<accession>A0A2H9TID6</accession>
<feature type="region of interest" description="Disordered" evidence="6">
    <location>
        <begin position="105"/>
        <end position="152"/>
    </location>
</feature>
<evidence type="ECO:0000256" key="4">
    <source>
        <dbReference type="ARBA" id="ARBA00023242"/>
    </source>
</evidence>
<proteinExistence type="inferred from homology"/>
<evidence type="ECO:0000313" key="8">
    <source>
        <dbReference type="Proteomes" id="UP000240830"/>
    </source>
</evidence>
<dbReference type="GO" id="GO:0034399">
    <property type="term" value="C:nuclear periphery"/>
    <property type="evidence" value="ECO:0007669"/>
    <property type="project" value="EnsemblFungi"/>
</dbReference>
<comment type="subcellular location">
    <subcellularLocation>
        <location evidence="1 5">Nucleus</location>
    </subcellularLocation>
</comment>
<dbReference type="AlphaFoldDB" id="A0A2H9TID6"/>
<dbReference type="GO" id="GO:0042273">
    <property type="term" value="P:ribosomal large subunit biogenesis"/>
    <property type="evidence" value="ECO:0007669"/>
    <property type="project" value="EnsemblFungi"/>
</dbReference>
<evidence type="ECO:0000256" key="5">
    <source>
        <dbReference type="RuleBase" id="RU364132"/>
    </source>
</evidence>
<keyword evidence="4 5" id="KW-0539">Nucleus</keyword>
<dbReference type="GO" id="GO:0030687">
    <property type="term" value="C:preribosome, large subunit precursor"/>
    <property type="evidence" value="ECO:0007669"/>
    <property type="project" value="EnsemblFungi"/>
</dbReference>
<dbReference type="STRING" id="1246581.A0A2H9TID6"/>
<reference evidence="7 8" key="1">
    <citation type="submission" date="2016-10" db="EMBL/GenBank/DDBJ databases">
        <title>The genome of Paramicrosporidium saccamoebae is the missing link in understanding Cryptomycota and Microsporidia evolution.</title>
        <authorList>
            <person name="Quandt C.A."/>
            <person name="Beaudet D."/>
            <person name="Corsaro D."/>
            <person name="Michel R."/>
            <person name="Corradi N."/>
            <person name="James T."/>
        </authorList>
    </citation>
    <scope>NUCLEOTIDE SEQUENCE [LARGE SCALE GENOMIC DNA]</scope>
    <source>
        <strain evidence="7 8">KSL3</strain>
    </source>
</reference>
<dbReference type="GO" id="GO:0000055">
    <property type="term" value="P:ribosomal large subunit export from nucleus"/>
    <property type="evidence" value="ECO:0007669"/>
    <property type="project" value="EnsemblFungi"/>
</dbReference>
<dbReference type="OrthoDB" id="28455at2759"/>
<feature type="region of interest" description="Disordered" evidence="6">
    <location>
        <begin position="69"/>
        <end position="92"/>
    </location>
</feature>
<keyword evidence="8" id="KW-1185">Reference proteome</keyword>